<gene>
    <name evidence="1" type="ORF">QNI16_24035</name>
</gene>
<proteinExistence type="predicted"/>
<dbReference type="AlphaFoldDB" id="A0AAE3QUA2"/>
<organism evidence="1 2">
    <name type="scientific">Xanthocytophaga flava</name>
    <dbReference type="NCBI Taxonomy" id="3048013"/>
    <lineage>
        <taxon>Bacteria</taxon>
        <taxon>Pseudomonadati</taxon>
        <taxon>Bacteroidota</taxon>
        <taxon>Cytophagia</taxon>
        <taxon>Cytophagales</taxon>
        <taxon>Rhodocytophagaceae</taxon>
        <taxon>Xanthocytophaga</taxon>
    </lineage>
</organism>
<evidence type="ECO:0000313" key="2">
    <source>
        <dbReference type="Proteomes" id="UP001241110"/>
    </source>
</evidence>
<accession>A0AAE3QUA2</accession>
<evidence type="ECO:0000313" key="1">
    <source>
        <dbReference type="EMBL" id="MDJ1483590.1"/>
    </source>
</evidence>
<dbReference type="RefSeq" id="WP_313983658.1">
    <property type="nucleotide sequence ID" value="NZ_JASJOS010000011.1"/>
</dbReference>
<protein>
    <submittedName>
        <fullName evidence="1">Uncharacterized protein</fullName>
    </submittedName>
</protein>
<reference evidence="1" key="1">
    <citation type="submission" date="2023-05" db="EMBL/GenBank/DDBJ databases">
        <authorList>
            <person name="Zhang X."/>
        </authorList>
    </citation>
    <scope>NUCLEOTIDE SEQUENCE</scope>
    <source>
        <strain evidence="1">YF14B1</strain>
    </source>
</reference>
<comment type="caution">
    <text evidence="1">The sequence shown here is derived from an EMBL/GenBank/DDBJ whole genome shotgun (WGS) entry which is preliminary data.</text>
</comment>
<dbReference type="Proteomes" id="UP001241110">
    <property type="component" value="Unassembled WGS sequence"/>
</dbReference>
<sequence>MKKTLYIIWEFIVVVSICLKCYYTPKIPPIELCWKANKKLQALHQLEKNDLTLSNPTVTMDEKSKSLDSLIGHHLLREKKEGDIIRSLDVSTFPKITEKNSLVWLLRLNKEEILLNNLVREGTLIKLCSIDEKSNISRCTDSIQLLAVHNPKDSTETAFWILNLQSSQAIDIGHFATTKNRYILINSLD</sequence>
<name>A0AAE3QUA2_9BACT</name>
<dbReference type="EMBL" id="JASJOS010000011">
    <property type="protein sequence ID" value="MDJ1483590.1"/>
    <property type="molecule type" value="Genomic_DNA"/>
</dbReference>